<dbReference type="GO" id="GO:0005737">
    <property type="term" value="C:cytoplasm"/>
    <property type="evidence" value="ECO:0007669"/>
    <property type="project" value="TreeGrafter"/>
</dbReference>
<evidence type="ECO:0000313" key="3">
    <source>
        <dbReference type="Proteomes" id="UP000563524"/>
    </source>
</evidence>
<protein>
    <submittedName>
        <fullName evidence="2">Nucleoside-diphosphate-sugar epimerase</fullName>
    </submittedName>
</protein>
<dbReference type="InterPro" id="IPR051783">
    <property type="entry name" value="NAD(P)-dependent_oxidoreduct"/>
</dbReference>
<sequence>MEEPRILVTGGTGFVGRHLVRALLDDGRTVRVLARDPDAAADLKAAGAEVVRGDLLEKETLPPALDGCTHVYHLAAQMLREGKKKEDYFRINVTGTANLASAAVMAGSVERFVYGSTAGVYGIITDPPVDEESPLALTSGYRESKRRGEEVCLAAFEEEGLPVVVARLSPMIGPGSTSYVGLCRALLAGGFRTIGDGKNRDHITVVDDIVQGLHRCADTPGIEGETYLIAGDTATPTDEVLRLFAEAAGAPPVAGRLPAWPFRLYNAGAEWAYAWTGAAVPRAYHYAFFLTDKVLSTEKAKRELGFAPERSLASGIDEAVRWYRAEGLL</sequence>
<reference evidence="2 3" key="1">
    <citation type="submission" date="2020-08" db="EMBL/GenBank/DDBJ databases">
        <title>Genomic Encyclopedia of Type Strains, Phase IV (KMG-IV): sequencing the most valuable type-strain genomes for metagenomic binning, comparative biology and taxonomic classification.</title>
        <authorList>
            <person name="Goeker M."/>
        </authorList>
    </citation>
    <scope>NUCLEOTIDE SEQUENCE [LARGE SCALE GENOMIC DNA]</scope>
    <source>
        <strain evidence="2 3">DSM 102850</strain>
    </source>
</reference>
<dbReference type="SUPFAM" id="SSF51735">
    <property type="entry name" value="NAD(P)-binding Rossmann-fold domains"/>
    <property type="match status" value="1"/>
</dbReference>
<proteinExistence type="predicted"/>
<dbReference type="Proteomes" id="UP000563524">
    <property type="component" value="Unassembled WGS sequence"/>
</dbReference>
<dbReference type="RefSeq" id="WP_183819491.1">
    <property type="nucleotide sequence ID" value="NZ_JACHOB010000006.1"/>
</dbReference>
<dbReference type="PANTHER" id="PTHR48079:SF6">
    <property type="entry name" value="NAD(P)-BINDING DOMAIN-CONTAINING PROTEIN-RELATED"/>
    <property type="match status" value="1"/>
</dbReference>
<comment type="caution">
    <text evidence="2">The sequence shown here is derived from an EMBL/GenBank/DDBJ whole genome shotgun (WGS) entry which is preliminary data.</text>
</comment>
<organism evidence="2 3">
    <name type="scientific">Parvularcula dongshanensis</name>
    <dbReference type="NCBI Taxonomy" id="1173995"/>
    <lineage>
        <taxon>Bacteria</taxon>
        <taxon>Pseudomonadati</taxon>
        <taxon>Pseudomonadota</taxon>
        <taxon>Alphaproteobacteria</taxon>
        <taxon>Parvularculales</taxon>
        <taxon>Parvularculaceae</taxon>
        <taxon>Parvularcula</taxon>
    </lineage>
</organism>
<dbReference type="PANTHER" id="PTHR48079">
    <property type="entry name" value="PROTEIN YEEZ"/>
    <property type="match status" value="1"/>
</dbReference>
<name>A0A840I5E6_9PROT</name>
<accession>A0A840I5E6</accession>
<evidence type="ECO:0000259" key="1">
    <source>
        <dbReference type="Pfam" id="PF01370"/>
    </source>
</evidence>
<dbReference type="Gene3D" id="3.40.50.720">
    <property type="entry name" value="NAD(P)-binding Rossmann-like Domain"/>
    <property type="match status" value="1"/>
</dbReference>
<dbReference type="InterPro" id="IPR001509">
    <property type="entry name" value="Epimerase_deHydtase"/>
</dbReference>
<dbReference type="EMBL" id="JACHOB010000006">
    <property type="protein sequence ID" value="MBB4660176.1"/>
    <property type="molecule type" value="Genomic_DNA"/>
</dbReference>
<dbReference type="GO" id="GO:0004029">
    <property type="term" value="F:aldehyde dehydrogenase (NAD+) activity"/>
    <property type="evidence" value="ECO:0007669"/>
    <property type="project" value="TreeGrafter"/>
</dbReference>
<keyword evidence="3" id="KW-1185">Reference proteome</keyword>
<dbReference type="AlphaFoldDB" id="A0A840I5E6"/>
<dbReference type="Pfam" id="PF01370">
    <property type="entry name" value="Epimerase"/>
    <property type="match status" value="1"/>
</dbReference>
<dbReference type="InterPro" id="IPR036291">
    <property type="entry name" value="NAD(P)-bd_dom_sf"/>
</dbReference>
<gene>
    <name evidence="2" type="ORF">GGQ59_002720</name>
</gene>
<feature type="domain" description="NAD-dependent epimerase/dehydratase" evidence="1">
    <location>
        <begin position="6"/>
        <end position="230"/>
    </location>
</feature>
<evidence type="ECO:0000313" key="2">
    <source>
        <dbReference type="EMBL" id="MBB4660176.1"/>
    </source>
</evidence>